<sequence length="202" mass="22050">MKRPLPRLLAKRSGPPSPIDPSPPSSRSLKSSKTPSLPSVSPNAVKDPLPARSSGTSTPSSSPMPSLTPLLTSSFPPLSPPCPPGLQELIQSPSASKNLRNFVKLYSKGRADPKYITWAITFAVTKLKVPEISMDYWKALVTEWVTSEATHKGINGLVNLLTLLDLGQERNLENFAIHAEFLGKLRPFLEEAKIVMEKSLKK</sequence>
<reference evidence="1" key="1">
    <citation type="submission" date="2022-09" db="EMBL/GenBank/DDBJ databases">
        <title>A Global Phylogenomic Analysis of the Shiitake Genus Lentinula.</title>
        <authorList>
            <consortium name="DOE Joint Genome Institute"/>
            <person name="Sierra-Patev S."/>
            <person name="Min B."/>
            <person name="Naranjo-Ortiz M."/>
            <person name="Looney B."/>
            <person name="Konkel Z."/>
            <person name="Slot J.C."/>
            <person name="Sakamoto Y."/>
            <person name="Steenwyk J.L."/>
            <person name="Rokas A."/>
            <person name="Carro J."/>
            <person name="Camarero S."/>
            <person name="Ferreira P."/>
            <person name="Molpeceres G."/>
            <person name="Ruiz-Duenas F.J."/>
            <person name="Serrano A."/>
            <person name="Henrissat B."/>
            <person name="Drula E."/>
            <person name="Hughes K.W."/>
            <person name="Mata J.L."/>
            <person name="Ishikawa N.K."/>
            <person name="Vargas-Isla R."/>
            <person name="Ushijima S."/>
            <person name="Smith C.A."/>
            <person name="Ahrendt S."/>
            <person name="Andreopoulos W."/>
            <person name="He G."/>
            <person name="Labutti K."/>
            <person name="Lipzen A."/>
            <person name="Ng V."/>
            <person name="Riley R."/>
            <person name="Sandor L."/>
            <person name="Barry K."/>
            <person name="Martinez A.T."/>
            <person name="Xiao Y."/>
            <person name="Gibbons J.G."/>
            <person name="Terashima K."/>
            <person name="Grigoriev I.V."/>
            <person name="Hibbett D.S."/>
        </authorList>
    </citation>
    <scope>NUCLEOTIDE SEQUENCE</scope>
    <source>
        <strain evidence="1">TMI1499</strain>
    </source>
</reference>
<accession>A0ACC1TGX1</accession>
<evidence type="ECO:0000313" key="1">
    <source>
        <dbReference type="EMBL" id="KAJ3803929.1"/>
    </source>
</evidence>
<dbReference type="Proteomes" id="UP001163835">
    <property type="component" value="Unassembled WGS sequence"/>
</dbReference>
<organism evidence="1 2">
    <name type="scientific">Lentinula aff. lateritia</name>
    <dbReference type="NCBI Taxonomy" id="2804960"/>
    <lineage>
        <taxon>Eukaryota</taxon>
        <taxon>Fungi</taxon>
        <taxon>Dikarya</taxon>
        <taxon>Basidiomycota</taxon>
        <taxon>Agaricomycotina</taxon>
        <taxon>Agaricomycetes</taxon>
        <taxon>Agaricomycetidae</taxon>
        <taxon>Agaricales</taxon>
        <taxon>Marasmiineae</taxon>
        <taxon>Omphalotaceae</taxon>
        <taxon>Lentinula</taxon>
    </lineage>
</organism>
<dbReference type="EMBL" id="MU796524">
    <property type="protein sequence ID" value="KAJ3803929.1"/>
    <property type="molecule type" value="Genomic_DNA"/>
</dbReference>
<comment type="caution">
    <text evidence="1">The sequence shown here is derived from an EMBL/GenBank/DDBJ whole genome shotgun (WGS) entry which is preliminary data.</text>
</comment>
<gene>
    <name evidence="1" type="ORF">F5876DRAFT_84104</name>
</gene>
<protein>
    <submittedName>
        <fullName evidence="1">Uncharacterized protein</fullName>
    </submittedName>
</protein>
<evidence type="ECO:0000313" key="2">
    <source>
        <dbReference type="Proteomes" id="UP001163835"/>
    </source>
</evidence>
<name>A0ACC1TGX1_9AGAR</name>
<proteinExistence type="predicted"/>
<keyword evidence="2" id="KW-1185">Reference proteome</keyword>